<keyword evidence="11" id="KW-0732">Signal</keyword>
<evidence type="ECO:0000256" key="4">
    <source>
        <dbReference type="ARBA" id="ARBA00022679"/>
    </source>
</evidence>
<evidence type="ECO:0000256" key="5">
    <source>
        <dbReference type="ARBA" id="ARBA00022692"/>
    </source>
</evidence>
<evidence type="ECO:0000313" key="12">
    <source>
        <dbReference type="EMBL" id="KAK4445994.1"/>
    </source>
</evidence>
<keyword evidence="8" id="KW-0333">Golgi apparatus</keyword>
<keyword evidence="6" id="KW-0735">Signal-anchor</keyword>
<dbReference type="GO" id="GO:0046354">
    <property type="term" value="P:mannan biosynthetic process"/>
    <property type="evidence" value="ECO:0007669"/>
    <property type="project" value="TreeGrafter"/>
</dbReference>
<organism evidence="12 13">
    <name type="scientific">Podospora aff. communis PSN243</name>
    <dbReference type="NCBI Taxonomy" id="3040156"/>
    <lineage>
        <taxon>Eukaryota</taxon>
        <taxon>Fungi</taxon>
        <taxon>Dikarya</taxon>
        <taxon>Ascomycota</taxon>
        <taxon>Pezizomycotina</taxon>
        <taxon>Sordariomycetes</taxon>
        <taxon>Sordariomycetidae</taxon>
        <taxon>Sordariales</taxon>
        <taxon>Podosporaceae</taxon>
        <taxon>Podospora</taxon>
    </lineage>
</organism>
<evidence type="ECO:0000256" key="10">
    <source>
        <dbReference type="SAM" id="MobiDB-lite"/>
    </source>
</evidence>
<feature type="compositionally biased region" description="Basic and acidic residues" evidence="10">
    <location>
        <begin position="92"/>
        <end position="101"/>
    </location>
</feature>
<accession>A0AAV9GD00</accession>
<comment type="subcellular location">
    <subcellularLocation>
        <location evidence="1">Golgi apparatus membrane</location>
        <topology evidence="1">Single-pass type II membrane protein</topology>
    </subcellularLocation>
</comment>
<evidence type="ECO:0000313" key="13">
    <source>
        <dbReference type="Proteomes" id="UP001321760"/>
    </source>
</evidence>
<dbReference type="Pfam" id="PF11051">
    <property type="entry name" value="Mannosyl_trans3"/>
    <property type="match status" value="2"/>
</dbReference>
<dbReference type="GO" id="GO:0000139">
    <property type="term" value="C:Golgi membrane"/>
    <property type="evidence" value="ECO:0007669"/>
    <property type="project" value="UniProtKB-SubCell"/>
</dbReference>
<name>A0AAV9GD00_9PEZI</name>
<evidence type="ECO:0000256" key="6">
    <source>
        <dbReference type="ARBA" id="ARBA00022968"/>
    </source>
</evidence>
<feature type="chain" id="PRO_5043642376" evidence="11">
    <location>
        <begin position="31"/>
        <end position="533"/>
    </location>
</feature>
<dbReference type="PANTHER" id="PTHR31646:SF1">
    <property type="entry name" value="ALPHA-1,2-MANNOSYLTRANSFERASE MNN2"/>
    <property type="match status" value="1"/>
</dbReference>
<sequence length="533" mass="59877">MGLLNWRSNTAKRVLCSLMLLLFLSCLFTGRPHDSGRPLPRSTSSEKRASTSWEEYFYRLEAARPWADPVRPEATPSPSDKRRPYTTVADPDLPRLSRETKKSLRHGHSIFVSGLASLATRLVFEPKTTGIVTSVRPDDLGQLVSMLLMLRQSGSTLPVQVVLEDEILPSSAEQLCSTGLRSLGATCILPQQQDGWLDAARHLPPFQPSQWKSLAIIASTFQNVLFLDASTLPVQKPDYIFAKNAEPFASTGLITWTDIWTPTASPDFYAVAGDIDTPLLATRASSESGVLVIDKARHADTLLLAAYYNHYGPDYYYPLLAPHDVEDPGRETFLTSALVLESLDRKGTYTAPEKTKSEKKGRWSIRCSPRIYQRSNKGGVPGVVVMAQVDPLEDYHAVLLALQEEEWSQGSGQEQTQLQGDYRDLVTDPAFLDGLGNLTVSPRKGKYMFFHHYGEKLDFSRVTDDLLPTDTSGLRMRMWGDPDWVEANTGRDVEKMLWEDATEFWCGQQGYGKQCRLMKSIYRSLYVPDRFHR</sequence>
<evidence type="ECO:0000256" key="3">
    <source>
        <dbReference type="ARBA" id="ARBA00009105"/>
    </source>
</evidence>
<dbReference type="GO" id="GO:0000026">
    <property type="term" value="F:alpha-1,2-mannosyltransferase activity"/>
    <property type="evidence" value="ECO:0007669"/>
    <property type="project" value="TreeGrafter"/>
</dbReference>
<dbReference type="EMBL" id="MU865960">
    <property type="protein sequence ID" value="KAK4445994.1"/>
    <property type="molecule type" value="Genomic_DNA"/>
</dbReference>
<dbReference type="PROSITE" id="PS51257">
    <property type="entry name" value="PROKAR_LIPOPROTEIN"/>
    <property type="match status" value="1"/>
</dbReference>
<keyword evidence="4" id="KW-0808">Transferase</keyword>
<comment type="similarity">
    <text evidence="3">Belongs to the MNN1/MNT family.</text>
</comment>
<evidence type="ECO:0000256" key="11">
    <source>
        <dbReference type="SAM" id="SignalP"/>
    </source>
</evidence>
<feature type="region of interest" description="Disordered" evidence="10">
    <location>
        <begin position="68"/>
        <end position="101"/>
    </location>
</feature>
<evidence type="ECO:0000256" key="9">
    <source>
        <dbReference type="ARBA" id="ARBA00023136"/>
    </source>
</evidence>
<gene>
    <name evidence="12" type="ORF">QBC34DRAFT_441198</name>
</gene>
<evidence type="ECO:0000256" key="8">
    <source>
        <dbReference type="ARBA" id="ARBA00023034"/>
    </source>
</evidence>
<reference evidence="12" key="1">
    <citation type="journal article" date="2023" name="Mol. Phylogenet. Evol.">
        <title>Genome-scale phylogeny and comparative genomics of the fungal order Sordariales.</title>
        <authorList>
            <person name="Hensen N."/>
            <person name="Bonometti L."/>
            <person name="Westerberg I."/>
            <person name="Brannstrom I.O."/>
            <person name="Guillou S."/>
            <person name="Cros-Aarteil S."/>
            <person name="Calhoun S."/>
            <person name="Haridas S."/>
            <person name="Kuo A."/>
            <person name="Mondo S."/>
            <person name="Pangilinan J."/>
            <person name="Riley R."/>
            <person name="LaButti K."/>
            <person name="Andreopoulos B."/>
            <person name="Lipzen A."/>
            <person name="Chen C."/>
            <person name="Yan M."/>
            <person name="Daum C."/>
            <person name="Ng V."/>
            <person name="Clum A."/>
            <person name="Steindorff A."/>
            <person name="Ohm R.A."/>
            <person name="Martin F."/>
            <person name="Silar P."/>
            <person name="Natvig D.O."/>
            <person name="Lalanne C."/>
            <person name="Gautier V."/>
            <person name="Ament-Velasquez S.L."/>
            <person name="Kruys A."/>
            <person name="Hutchinson M.I."/>
            <person name="Powell A.J."/>
            <person name="Barry K."/>
            <person name="Miller A.N."/>
            <person name="Grigoriev I.V."/>
            <person name="Debuchy R."/>
            <person name="Gladieux P."/>
            <person name="Hiltunen Thoren M."/>
            <person name="Johannesson H."/>
        </authorList>
    </citation>
    <scope>NUCLEOTIDE SEQUENCE</scope>
    <source>
        <strain evidence="12">PSN243</strain>
    </source>
</reference>
<feature type="signal peptide" evidence="11">
    <location>
        <begin position="1"/>
        <end position="30"/>
    </location>
</feature>
<keyword evidence="9" id="KW-0472">Membrane</keyword>
<dbReference type="InterPro" id="IPR022751">
    <property type="entry name" value="Alpha_mannosyltransferase"/>
</dbReference>
<comment type="pathway">
    <text evidence="2">Protein modification; protein glycosylation.</text>
</comment>
<dbReference type="Proteomes" id="UP001321760">
    <property type="component" value="Unassembled WGS sequence"/>
</dbReference>
<proteinExistence type="inferred from homology"/>
<evidence type="ECO:0000256" key="7">
    <source>
        <dbReference type="ARBA" id="ARBA00022989"/>
    </source>
</evidence>
<dbReference type="InterPro" id="IPR029044">
    <property type="entry name" value="Nucleotide-diphossugar_trans"/>
</dbReference>
<dbReference type="SUPFAM" id="SSF53448">
    <property type="entry name" value="Nucleotide-diphospho-sugar transferases"/>
    <property type="match status" value="1"/>
</dbReference>
<dbReference type="AlphaFoldDB" id="A0AAV9GD00"/>
<dbReference type="PANTHER" id="PTHR31646">
    <property type="entry name" value="ALPHA-1,2-MANNOSYLTRANSFERASE MNN2"/>
    <property type="match status" value="1"/>
</dbReference>
<evidence type="ECO:0000256" key="1">
    <source>
        <dbReference type="ARBA" id="ARBA00004323"/>
    </source>
</evidence>
<evidence type="ECO:0000256" key="2">
    <source>
        <dbReference type="ARBA" id="ARBA00004922"/>
    </source>
</evidence>
<keyword evidence="12" id="KW-0328">Glycosyltransferase</keyword>
<keyword evidence="7" id="KW-1133">Transmembrane helix</keyword>
<reference evidence="12" key="2">
    <citation type="submission" date="2023-05" db="EMBL/GenBank/DDBJ databases">
        <authorList>
            <consortium name="Lawrence Berkeley National Laboratory"/>
            <person name="Steindorff A."/>
            <person name="Hensen N."/>
            <person name="Bonometti L."/>
            <person name="Westerberg I."/>
            <person name="Brannstrom I.O."/>
            <person name="Guillou S."/>
            <person name="Cros-Aarteil S."/>
            <person name="Calhoun S."/>
            <person name="Haridas S."/>
            <person name="Kuo A."/>
            <person name="Mondo S."/>
            <person name="Pangilinan J."/>
            <person name="Riley R."/>
            <person name="Labutti K."/>
            <person name="Andreopoulos B."/>
            <person name="Lipzen A."/>
            <person name="Chen C."/>
            <person name="Yanf M."/>
            <person name="Daum C."/>
            <person name="Ng V."/>
            <person name="Clum A."/>
            <person name="Ohm R."/>
            <person name="Martin F."/>
            <person name="Silar P."/>
            <person name="Natvig D."/>
            <person name="Lalanne C."/>
            <person name="Gautier V."/>
            <person name="Ament-Velasquez S.L."/>
            <person name="Kruys A."/>
            <person name="Hutchinson M.I."/>
            <person name="Powell A.J."/>
            <person name="Barry K."/>
            <person name="Miller A.N."/>
            <person name="Grigoriev I.V."/>
            <person name="Debuchy R."/>
            <person name="Gladieux P."/>
            <person name="Thoren M.H."/>
            <person name="Johannesson H."/>
        </authorList>
    </citation>
    <scope>NUCLEOTIDE SEQUENCE</scope>
    <source>
        <strain evidence="12">PSN243</strain>
    </source>
</reference>
<keyword evidence="13" id="KW-1185">Reference proteome</keyword>
<protein>
    <submittedName>
        <fullName evidence="12">Mannosyltransferase putative-domain-containing protein</fullName>
    </submittedName>
</protein>
<keyword evidence="5" id="KW-0812">Transmembrane</keyword>
<comment type="caution">
    <text evidence="12">The sequence shown here is derived from an EMBL/GenBank/DDBJ whole genome shotgun (WGS) entry which is preliminary data.</text>
</comment>